<name>X1LMK1_9ZZZZ</name>
<gene>
    <name evidence="1" type="ORF">S06H3_10340</name>
</gene>
<dbReference type="AlphaFoldDB" id="X1LMK1"/>
<feature type="non-terminal residue" evidence="1">
    <location>
        <position position="1"/>
    </location>
</feature>
<dbReference type="NCBIfam" id="TIGR02436">
    <property type="entry name" value="four helix bundle protein"/>
    <property type="match status" value="1"/>
</dbReference>
<organism evidence="1">
    <name type="scientific">marine sediment metagenome</name>
    <dbReference type="NCBI Taxonomy" id="412755"/>
    <lineage>
        <taxon>unclassified sequences</taxon>
        <taxon>metagenomes</taxon>
        <taxon>ecological metagenomes</taxon>
    </lineage>
</organism>
<evidence type="ECO:0008006" key="2">
    <source>
        <dbReference type="Google" id="ProtNLM"/>
    </source>
</evidence>
<proteinExistence type="predicted"/>
<reference evidence="1" key="1">
    <citation type="journal article" date="2014" name="Front. Microbiol.">
        <title>High frequency of phylogenetically diverse reductive dehalogenase-homologous genes in deep subseafloor sedimentary metagenomes.</title>
        <authorList>
            <person name="Kawai M."/>
            <person name="Futagami T."/>
            <person name="Toyoda A."/>
            <person name="Takaki Y."/>
            <person name="Nishi S."/>
            <person name="Hori S."/>
            <person name="Arai W."/>
            <person name="Tsubouchi T."/>
            <person name="Morono Y."/>
            <person name="Uchiyama I."/>
            <person name="Ito T."/>
            <person name="Fujiyama A."/>
            <person name="Inagaki F."/>
            <person name="Takami H."/>
        </authorList>
    </citation>
    <scope>NUCLEOTIDE SEQUENCE</scope>
    <source>
        <strain evidence="1">Expedition CK06-06</strain>
    </source>
</reference>
<dbReference type="InterPro" id="IPR012657">
    <property type="entry name" value="23S_rRNA-intervening_sequence"/>
</dbReference>
<accession>X1LMK1</accession>
<sequence>PDKARFYNIAQGSIEECRYYLLLARDLGYGNAGTLEENLEEISRLLEVYMRKVVRSH</sequence>
<dbReference type="EMBL" id="BARV01004770">
    <property type="protein sequence ID" value="GAI07036.1"/>
    <property type="molecule type" value="Genomic_DNA"/>
</dbReference>
<dbReference type="Pfam" id="PF05635">
    <property type="entry name" value="23S_rRNA_IVP"/>
    <property type="match status" value="1"/>
</dbReference>
<dbReference type="SUPFAM" id="SSF158446">
    <property type="entry name" value="IVS-encoded protein-like"/>
    <property type="match status" value="1"/>
</dbReference>
<dbReference type="InterPro" id="IPR036583">
    <property type="entry name" value="23S_rRNA_IVS_sf"/>
</dbReference>
<evidence type="ECO:0000313" key="1">
    <source>
        <dbReference type="EMBL" id="GAI07036.1"/>
    </source>
</evidence>
<comment type="caution">
    <text evidence="1">The sequence shown here is derived from an EMBL/GenBank/DDBJ whole genome shotgun (WGS) entry which is preliminary data.</text>
</comment>
<protein>
    <recommendedName>
        <fullName evidence="2">Four helix bundle protein</fullName>
    </recommendedName>
</protein>
<dbReference type="Gene3D" id="1.20.1440.60">
    <property type="entry name" value="23S rRNA-intervening sequence"/>
    <property type="match status" value="1"/>
</dbReference>